<reference evidence="2 3" key="1">
    <citation type="submission" date="2017-06" db="EMBL/GenBank/DDBJ databases">
        <title>the draft geome sequence of Illustriluteabacillus marina B3227.</title>
        <authorList>
            <person name="He R.-H."/>
            <person name="Du Z.-J."/>
        </authorList>
    </citation>
    <scope>NUCLEOTIDE SEQUENCE [LARGE SCALE GENOMIC DNA]</scope>
    <source>
        <strain evidence="2 3">B3227</strain>
    </source>
</reference>
<evidence type="ECO:0000259" key="1">
    <source>
        <dbReference type="Pfam" id="PF00408"/>
    </source>
</evidence>
<dbReference type="Proteomes" id="UP000243524">
    <property type="component" value="Unassembled WGS sequence"/>
</dbReference>
<dbReference type="InterPro" id="IPR005843">
    <property type="entry name" value="A-D-PHexomutase_C"/>
</dbReference>
<accession>A0A2I0QU31</accession>
<proteinExistence type="predicted"/>
<dbReference type="Gene3D" id="3.30.310.50">
    <property type="entry name" value="Alpha-D-phosphohexomutase, C-terminal domain"/>
    <property type="match status" value="1"/>
</dbReference>
<dbReference type="GO" id="GO:0016868">
    <property type="term" value="F:intramolecular phosphotransferase activity"/>
    <property type="evidence" value="ECO:0007669"/>
    <property type="project" value="InterPro"/>
</dbReference>
<gene>
    <name evidence="2" type="ORF">CEY16_07770</name>
</gene>
<organism evidence="2 3">
    <name type="scientific">Halalkalibacillus sediminis</name>
    <dbReference type="NCBI Taxonomy" id="2018042"/>
    <lineage>
        <taxon>Bacteria</taxon>
        <taxon>Bacillati</taxon>
        <taxon>Bacillota</taxon>
        <taxon>Bacilli</taxon>
        <taxon>Bacillales</taxon>
        <taxon>Bacillaceae</taxon>
        <taxon>Halalkalibacillus</taxon>
    </lineage>
</organism>
<dbReference type="Pfam" id="PF00408">
    <property type="entry name" value="PGM_PMM_IV"/>
    <property type="match status" value="1"/>
</dbReference>
<name>A0A2I0QU31_9BACI</name>
<evidence type="ECO:0000313" key="3">
    <source>
        <dbReference type="Proteomes" id="UP000243524"/>
    </source>
</evidence>
<sequence>MDIPKANVMEFNEDCWCCLRPSGTEPKIKFYIGVKGADKKEAENRLISLKSCLLQRIDNILN</sequence>
<feature type="domain" description="Alpha-D-phosphohexomutase C-terminal" evidence="1">
    <location>
        <begin position="11"/>
        <end position="39"/>
    </location>
</feature>
<comment type="caution">
    <text evidence="2">The sequence shown here is derived from an EMBL/GenBank/DDBJ whole genome shotgun (WGS) entry which is preliminary data.</text>
</comment>
<dbReference type="AlphaFoldDB" id="A0A2I0QU31"/>
<keyword evidence="3" id="KW-1185">Reference proteome</keyword>
<dbReference type="InterPro" id="IPR036900">
    <property type="entry name" value="A-D-PHexomutase_C_sf"/>
</dbReference>
<evidence type="ECO:0000313" key="2">
    <source>
        <dbReference type="EMBL" id="PKR77818.1"/>
    </source>
</evidence>
<dbReference type="SUPFAM" id="SSF55957">
    <property type="entry name" value="Phosphoglucomutase, C-terminal domain"/>
    <property type="match status" value="1"/>
</dbReference>
<protein>
    <recommendedName>
        <fullName evidence="1">Alpha-D-phosphohexomutase C-terminal domain-containing protein</fullName>
    </recommendedName>
</protein>
<dbReference type="OrthoDB" id="2974212at2"/>
<dbReference type="EMBL" id="PJNH01000002">
    <property type="protein sequence ID" value="PKR77818.1"/>
    <property type="molecule type" value="Genomic_DNA"/>
</dbReference>